<proteinExistence type="predicted"/>
<name>A0A397T5L3_9GLOM</name>
<keyword evidence="1" id="KW-0472">Membrane</keyword>
<reference evidence="2 3" key="1">
    <citation type="submission" date="2018-06" db="EMBL/GenBank/DDBJ databases">
        <title>Comparative genomics reveals the genomic features of Rhizophagus irregularis, R. cerebriforme, R. diaphanum and Gigaspora rosea, and their symbiotic lifestyle signature.</title>
        <authorList>
            <person name="Morin E."/>
            <person name="San Clemente H."/>
            <person name="Chen E.C.H."/>
            <person name="De La Providencia I."/>
            <person name="Hainaut M."/>
            <person name="Kuo A."/>
            <person name="Kohler A."/>
            <person name="Murat C."/>
            <person name="Tang N."/>
            <person name="Roy S."/>
            <person name="Loubradou J."/>
            <person name="Henrissat B."/>
            <person name="Grigoriev I.V."/>
            <person name="Corradi N."/>
            <person name="Roux C."/>
            <person name="Martin F.M."/>
        </authorList>
    </citation>
    <scope>NUCLEOTIDE SEQUENCE [LARGE SCALE GENOMIC DNA]</scope>
    <source>
        <strain evidence="2 3">DAOM 227022</strain>
    </source>
</reference>
<dbReference type="Proteomes" id="UP000265703">
    <property type="component" value="Unassembled WGS sequence"/>
</dbReference>
<dbReference type="EMBL" id="QKYT01000148">
    <property type="protein sequence ID" value="RIA91605.1"/>
    <property type="molecule type" value="Genomic_DNA"/>
</dbReference>
<evidence type="ECO:0000313" key="2">
    <source>
        <dbReference type="EMBL" id="RIA91605.1"/>
    </source>
</evidence>
<sequence length="523" mass="60126">MSKRPQLIIKIISLGVIIPVCIMELIFVNGGLPEVKKTWKKTVLEINSKYFYTQVLEGNEKHENHPGYRCQNGLKFSDIEEAPSPAITSLYRRVCQNNNTKFSGLQVLGWDDPYTSMFNELILDGCHVDIYQDGILKQHFIGATPDEVWKKSNKLKKFRGTQLFGLEHPLTHQVVNFEHGNWKAMLKAAGCYEITPFTKNESKYQFWSRSLADSSKDQHALALLYSQGFLTPSPNDVSNQLWKSFKNAFYKNKIGQDGRIRILSIVANEYTYAELEERLGISSKSVASARLYATTNGPGCPALCKPTITRVRLSKESLDQFTAFLLDKNVTTPSSYKVDAATGLPVMYLKDTKVSLWHQFFELHPNGMKRTAFMTRLENSRFVYHDDLGGLCLICNEYGFGVFEDLIELICEKIGEKNIQNELITHLETIQHHLRREYEKELKINALGYVQHDNCVEHCLKFTFGNCNEEHLEHCEKCSEVDTIFQQILQLFPNDKEKIIKNRAKLQYYWTQRSKAALNCALR</sequence>
<keyword evidence="3" id="KW-1185">Reference proteome</keyword>
<gene>
    <name evidence="2" type="ORF">C1645_736980</name>
</gene>
<dbReference type="AlphaFoldDB" id="A0A397T5L3"/>
<comment type="caution">
    <text evidence="2">The sequence shown here is derived from an EMBL/GenBank/DDBJ whole genome shotgun (WGS) entry which is preliminary data.</text>
</comment>
<keyword evidence="1" id="KW-0812">Transmembrane</keyword>
<accession>A0A397T5L3</accession>
<dbReference type="OrthoDB" id="2406981at2759"/>
<protein>
    <submittedName>
        <fullName evidence="2">Uncharacterized protein</fullName>
    </submittedName>
</protein>
<organism evidence="2 3">
    <name type="scientific">Glomus cerebriforme</name>
    <dbReference type="NCBI Taxonomy" id="658196"/>
    <lineage>
        <taxon>Eukaryota</taxon>
        <taxon>Fungi</taxon>
        <taxon>Fungi incertae sedis</taxon>
        <taxon>Mucoromycota</taxon>
        <taxon>Glomeromycotina</taxon>
        <taxon>Glomeromycetes</taxon>
        <taxon>Glomerales</taxon>
        <taxon>Glomeraceae</taxon>
        <taxon>Glomus</taxon>
    </lineage>
</organism>
<evidence type="ECO:0000256" key="1">
    <source>
        <dbReference type="SAM" id="Phobius"/>
    </source>
</evidence>
<evidence type="ECO:0000313" key="3">
    <source>
        <dbReference type="Proteomes" id="UP000265703"/>
    </source>
</evidence>
<feature type="transmembrane region" description="Helical" evidence="1">
    <location>
        <begin position="7"/>
        <end position="28"/>
    </location>
</feature>
<keyword evidence="1" id="KW-1133">Transmembrane helix</keyword>